<dbReference type="EMBL" id="BART01012492">
    <property type="protein sequence ID" value="GAG81668.1"/>
    <property type="molecule type" value="Genomic_DNA"/>
</dbReference>
<evidence type="ECO:0000313" key="1">
    <source>
        <dbReference type="EMBL" id="GAG81668.1"/>
    </source>
</evidence>
<accession>X1BBZ7</accession>
<gene>
    <name evidence="1" type="ORF">S01H4_26046</name>
</gene>
<evidence type="ECO:0008006" key="2">
    <source>
        <dbReference type="Google" id="ProtNLM"/>
    </source>
</evidence>
<feature type="non-terminal residue" evidence="1">
    <location>
        <position position="1"/>
    </location>
</feature>
<dbReference type="InterPro" id="IPR041164">
    <property type="entry name" value="LDcluster4"/>
</dbReference>
<organism evidence="1">
    <name type="scientific">marine sediment metagenome</name>
    <dbReference type="NCBI Taxonomy" id="412755"/>
    <lineage>
        <taxon>unclassified sequences</taxon>
        <taxon>metagenomes</taxon>
        <taxon>ecological metagenomes</taxon>
    </lineage>
</organism>
<name>X1BBZ7_9ZZZZ</name>
<dbReference type="AlphaFoldDB" id="X1BBZ7"/>
<dbReference type="InterPro" id="IPR052341">
    <property type="entry name" value="LOG_family_nucleotidases"/>
</dbReference>
<dbReference type="GO" id="GO:0005829">
    <property type="term" value="C:cytosol"/>
    <property type="evidence" value="ECO:0007669"/>
    <property type="project" value="TreeGrafter"/>
</dbReference>
<dbReference type="Pfam" id="PF18306">
    <property type="entry name" value="LDcluster4"/>
    <property type="match status" value="1"/>
</dbReference>
<proteinExistence type="predicted"/>
<reference evidence="1" key="1">
    <citation type="journal article" date="2014" name="Front. Microbiol.">
        <title>High frequency of phylogenetically diverse reductive dehalogenase-homologous genes in deep subseafloor sedimentary metagenomes.</title>
        <authorList>
            <person name="Kawai M."/>
            <person name="Futagami T."/>
            <person name="Toyoda A."/>
            <person name="Takaki Y."/>
            <person name="Nishi S."/>
            <person name="Hori S."/>
            <person name="Arai W."/>
            <person name="Tsubouchi T."/>
            <person name="Morono Y."/>
            <person name="Uchiyama I."/>
            <person name="Ito T."/>
            <person name="Fujiyama A."/>
            <person name="Inagaki F."/>
            <person name="Takami H."/>
        </authorList>
    </citation>
    <scope>NUCLEOTIDE SEQUENCE</scope>
    <source>
        <strain evidence="1">Expedition CK06-06</strain>
    </source>
</reference>
<dbReference type="Gene3D" id="3.40.50.450">
    <property type="match status" value="1"/>
</dbReference>
<dbReference type="SUPFAM" id="SSF102405">
    <property type="entry name" value="MCP/YpsA-like"/>
    <property type="match status" value="1"/>
</dbReference>
<dbReference type="InterPro" id="IPR005268">
    <property type="entry name" value="CHP00725"/>
</dbReference>
<sequence>TSEIDSATEKITIELGRLLAKNHFAISCGGLFGVMEAVCKGAKMESGFTIGIIPFEDKSKANKYIDVVIPVPFSQARNVIVVLSGDACIAIDGKAGTLSEMCFAWIYGKPIIALTGEINGWSSKMAGTRIDDRRSDTIYGAKTAQEAVEKLNKIFKSNPNITYHMPTEF</sequence>
<protein>
    <recommendedName>
        <fullName evidence="2">TIGR00725 family protein</fullName>
    </recommendedName>
</protein>
<dbReference type="PANTHER" id="PTHR43393:SF3">
    <property type="entry name" value="LYSINE DECARBOXYLASE-LIKE PROTEIN"/>
    <property type="match status" value="1"/>
</dbReference>
<dbReference type="NCBIfam" id="TIGR00725">
    <property type="entry name" value="TIGR00725 family protein"/>
    <property type="match status" value="1"/>
</dbReference>
<comment type="caution">
    <text evidence="1">The sequence shown here is derived from an EMBL/GenBank/DDBJ whole genome shotgun (WGS) entry which is preliminary data.</text>
</comment>
<dbReference type="PANTHER" id="PTHR43393">
    <property type="entry name" value="CYTOKININ RIBOSIDE 5'-MONOPHOSPHATE PHOSPHORIBOHYDROLASE"/>
    <property type="match status" value="1"/>
</dbReference>